<dbReference type="Pfam" id="PF13609">
    <property type="entry name" value="Porin_4"/>
    <property type="match status" value="1"/>
</dbReference>
<organism evidence="4 5">
    <name type="scientific">Cycloclasticus pugetii</name>
    <dbReference type="NCBI Taxonomy" id="34068"/>
    <lineage>
        <taxon>Bacteria</taxon>
        <taxon>Pseudomonadati</taxon>
        <taxon>Pseudomonadota</taxon>
        <taxon>Gammaproteobacteria</taxon>
        <taxon>Thiotrichales</taxon>
        <taxon>Piscirickettsiaceae</taxon>
        <taxon>Cycloclasticus</taxon>
    </lineage>
</organism>
<reference evidence="4 5" key="1">
    <citation type="journal article" date="2013" name="Genome Announc.">
        <title>Genome Sequence of the Pyrene- and Fluoranthene-Degrading Bacterium Cycloclasticus sp. Strain PY97M.</title>
        <authorList>
            <person name="Cui Z."/>
            <person name="Xu G."/>
            <person name="Li Q."/>
            <person name="Gao W."/>
            <person name="Zheng L."/>
        </authorList>
    </citation>
    <scope>NUCLEOTIDE SEQUENCE [LARGE SCALE GENOMIC DNA]</scope>
    <source>
        <strain evidence="4 5">PY97M</strain>
    </source>
</reference>
<name>A0AB33Z2C2_9GAMM</name>
<feature type="coiled-coil region" evidence="1">
    <location>
        <begin position="28"/>
        <end position="62"/>
    </location>
</feature>
<evidence type="ECO:0000259" key="3">
    <source>
        <dbReference type="Pfam" id="PF13609"/>
    </source>
</evidence>
<dbReference type="SUPFAM" id="SSF56935">
    <property type="entry name" value="Porins"/>
    <property type="match status" value="1"/>
</dbReference>
<dbReference type="RefSeq" id="WP_015005059.1">
    <property type="nucleotide sequence ID" value="NZ_JBLWZB010000007.1"/>
</dbReference>
<sequence length="414" mass="45133">MKNSIKKSGSLALLLGVLAAPQASALTLEDLAKRLDALEAKNKQLEQENSQLRDAVATTNDKVEAAVIATESIADSASGIQKLADWADKTSIGGYGELHYNNLSGKGGASDKDEIDFHRFVLFFGHEFTDDIRFFSELELEHSLSGDGKDGEVELEQAYIDFDLNDNHTARAGLFLLPVGIINETHEPPTFYGTERNPIEKNIIPATWWAAGAGAHGELGAGFSYDAYIHSGLNVDNGFSIRSGRQKVSKAKANDPAATARIKYTGIPGLELAVSAQHQQNMGQGLVAGLESGNLIETHAIWSTGPFTVKALYAAWDIDGYAVEAVGADKQEGFYVEPSLRLSEKFGIFARFNQWDNYAGSNSGTAKDTEKEQWDVGINYWPHEDVVIKADYQYQNNDDGKEQNGLNLGIGYQF</sequence>
<dbReference type="Gene3D" id="2.40.160.10">
    <property type="entry name" value="Porin"/>
    <property type="match status" value="1"/>
</dbReference>
<proteinExistence type="predicted"/>
<dbReference type="AlphaFoldDB" id="A0AB33Z2C2"/>
<evidence type="ECO:0000313" key="4">
    <source>
        <dbReference type="EMBL" id="EPD13339.1"/>
    </source>
</evidence>
<feature type="signal peptide" evidence="2">
    <location>
        <begin position="1"/>
        <end position="25"/>
    </location>
</feature>
<dbReference type="CDD" id="cd14686">
    <property type="entry name" value="bZIP"/>
    <property type="match status" value="1"/>
</dbReference>
<accession>A0AB33Z2C2</accession>
<comment type="caution">
    <text evidence="4">The sequence shown here is derived from an EMBL/GenBank/DDBJ whole genome shotgun (WGS) entry which is preliminary data.</text>
</comment>
<evidence type="ECO:0000313" key="5">
    <source>
        <dbReference type="Proteomes" id="UP000015462"/>
    </source>
</evidence>
<evidence type="ECO:0000256" key="1">
    <source>
        <dbReference type="SAM" id="Coils"/>
    </source>
</evidence>
<dbReference type="InterPro" id="IPR033900">
    <property type="entry name" value="Gram_neg_porin_domain"/>
</dbReference>
<dbReference type="EMBL" id="ASHL01000004">
    <property type="protein sequence ID" value="EPD13339.1"/>
    <property type="molecule type" value="Genomic_DNA"/>
</dbReference>
<dbReference type="Proteomes" id="UP000015462">
    <property type="component" value="Unassembled WGS sequence"/>
</dbReference>
<feature type="domain" description="Porin" evidence="3">
    <location>
        <begin position="77"/>
        <end position="399"/>
    </location>
</feature>
<keyword evidence="2" id="KW-0732">Signal</keyword>
<keyword evidence="1" id="KW-0175">Coiled coil</keyword>
<feature type="chain" id="PRO_5044289356" description="Porin domain-containing protein" evidence="2">
    <location>
        <begin position="26"/>
        <end position="414"/>
    </location>
</feature>
<evidence type="ECO:0000256" key="2">
    <source>
        <dbReference type="SAM" id="SignalP"/>
    </source>
</evidence>
<keyword evidence="5" id="KW-1185">Reference proteome</keyword>
<dbReference type="InterPro" id="IPR023614">
    <property type="entry name" value="Porin_dom_sf"/>
</dbReference>
<gene>
    <name evidence="4" type="ORF">L196_06840</name>
</gene>
<protein>
    <recommendedName>
        <fullName evidence="3">Porin domain-containing protein</fullName>
    </recommendedName>
</protein>